<dbReference type="EMBL" id="BARV01044282">
    <property type="protein sequence ID" value="GAI70658.1"/>
    <property type="molecule type" value="Genomic_DNA"/>
</dbReference>
<gene>
    <name evidence="1" type="ORF">S06H3_65635</name>
</gene>
<organism evidence="1">
    <name type="scientific">marine sediment metagenome</name>
    <dbReference type="NCBI Taxonomy" id="412755"/>
    <lineage>
        <taxon>unclassified sequences</taxon>
        <taxon>metagenomes</taxon>
        <taxon>ecological metagenomes</taxon>
    </lineage>
</organism>
<reference evidence="1" key="1">
    <citation type="journal article" date="2014" name="Front. Microbiol.">
        <title>High frequency of phylogenetically diverse reductive dehalogenase-homologous genes in deep subseafloor sedimentary metagenomes.</title>
        <authorList>
            <person name="Kawai M."/>
            <person name="Futagami T."/>
            <person name="Toyoda A."/>
            <person name="Takaki Y."/>
            <person name="Nishi S."/>
            <person name="Hori S."/>
            <person name="Arai W."/>
            <person name="Tsubouchi T."/>
            <person name="Morono Y."/>
            <person name="Uchiyama I."/>
            <person name="Ito T."/>
            <person name="Fujiyama A."/>
            <person name="Inagaki F."/>
            <person name="Takami H."/>
        </authorList>
    </citation>
    <scope>NUCLEOTIDE SEQUENCE</scope>
    <source>
        <strain evidence="1">Expedition CK06-06</strain>
    </source>
</reference>
<sequence>YFEIGEQTFPEGLYWIISRNWETGVMEWQEKAKEGEILEGPTVGVSSDK</sequence>
<proteinExistence type="predicted"/>
<comment type="caution">
    <text evidence="1">The sequence shown here is derived from an EMBL/GenBank/DDBJ whole genome shotgun (WGS) entry which is preliminary data.</text>
</comment>
<dbReference type="AlphaFoldDB" id="X1QQZ0"/>
<accession>X1QQZ0</accession>
<feature type="non-terminal residue" evidence="1">
    <location>
        <position position="1"/>
    </location>
</feature>
<protein>
    <submittedName>
        <fullName evidence="1">Uncharacterized protein</fullName>
    </submittedName>
</protein>
<name>X1QQZ0_9ZZZZ</name>
<evidence type="ECO:0000313" key="1">
    <source>
        <dbReference type="EMBL" id="GAI70658.1"/>
    </source>
</evidence>